<dbReference type="Proteomes" id="UP000886833">
    <property type="component" value="Unassembled WGS sequence"/>
</dbReference>
<proteinExistence type="predicted"/>
<organism evidence="2 3">
    <name type="scientific">Candidatus Onthousia faecipullorum</name>
    <dbReference type="NCBI Taxonomy" id="2840887"/>
    <lineage>
        <taxon>Bacteria</taxon>
        <taxon>Bacillati</taxon>
        <taxon>Bacillota</taxon>
        <taxon>Bacilli</taxon>
        <taxon>Candidatus Onthousia</taxon>
    </lineage>
</organism>
<dbReference type="EMBL" id="DVKQ01000096">
    <property type="protein sequence ID" value="HIT38288.1"/>
    <property type="molecule type" value="Genomic_DNA"/>
</dbReference>
<keyword evidence="1" id="KW-0812">Transmembrane</keyword>
<keyword evidence="1" id="KW-0472">Membrane</keyword>
<keyword evidence="1" id="KW-1133">Transmembrane helix</keyword>
<evidence type="ECO:0000256" key="1">
    <source>
        <dbReference type="SAM" id="Phobius"/>
    </source>
</evidence>
<protein>
    <recommendedName>
        <fullName evidence="4">Transmembrane protein</fullName>
    </recommendedName>
</protein>
<reference evidence="2" key="2">
    <citation type="journal article" date="2021" name="PeerJ">
        <title>Extensive microbial diversity within the chicken gut microbiome revealed by metagenomics and culture.</title>
        <authorList>
            <person name="Gilroy R."/>
            <person name="Ravi A."/>
            <person name="Getino M."/>
            <person name="Pursley I."/>
            <person name="Horton D.L."/>
            <person name="Alikhan N.F."/>
            <person name="Baker D."/>
            <person name="Gharbi K."/>
            <person name="Hall N."/>
            <person name="Watson M."/>
            <person name="Adriaenssens E.M."/>
            <person name="Foster-Nyarko E."/>
            <person name="Jarju S."/>
            <person name="Secka A."/>
            <person name="Antonio M."/>
            <person name="Oren A."/>
            <person name="Chaudhuri R.R."/>
            <person name="La Ragione R."/>
            <person name="Hildebrand F."/>
            <person name="Pallen M.J."/>
        </authorList>
    </citation>
    <scope>NUCLEOTIDE SEQUENCE</scope>
    <source>
        <strain evidence="2">CHK195-26880</strain>
    </source>
</reference>
<evidence type="ECO:0000313" key="2">
    <source>
        <dbReference type="EMBL" id="HIT38288.1"/>
    </source>
</evidence>
<name>A0A9D1GCD6_9FIRM</name>
<dbReference type="AlphaFoldDB" id="A0A9D1GCD6"/>
<sequence length="122" mass="13862">MQKKRKISLAFGIVFVVIGIALILIGVLIYIVVQKNDKKLSPSFQEDTLITVAKEYMESTATVIVDQGPEAEIIYSLADLESLLSRSIKDLSKCDKDNTRVFIKYIDEDNIQYRVELDCENE</sequence>
<accession>A0A9D1GCD6</accession>
<comment type="caution">
    <text evidence="2">The sequence shown here is derived from an EMBL/GenBank/DDBJ whole genome shotgun (WGS) entry which is preliminary data.</text>
</comment>
<evidence type="ECO:0008006" key="4">
    <source>
        <dbReference type="Google" id="ProtNLM"/>
    </source>
</evidence>
<evidence type="ECO:0000313" key="3">
    <source>
        <dbReference type="Proteomes" id="UP000886833"/>
    </source>
</evidence>
<feature type="transmembrane region" description="Helical" evidence="1">
    <location>
        <begin position="7"/>
        <end position="33"/>
    </location>
</feature>
<gene>
    <name evidence="2" type="ORF">IAB59_07430</name>
</gene>
<reference evidence="2" key="1">
    <citation type="submission" date="2020-10" db="EMBL/GenBank/DDBJ databases">
        <authorList>
            <person name="Gilroy R."/>
        </authorList>
    </citation>
    <scope>NUCLEOTIDE SEQUENCE</scope>
    <source>
        <strain evidence="2">CHK195-26880</strain>
    </source>
</reference>